<evidence type="ECO:0000313" key="1">
    <source>
        <dbReference type="EMBL" id="MFD2697497.1"/>
    </source>
</evidence>
<organism evidence="1 2">
    <name type="scientific">Mesonia sediminis</name>
    <dbReference type="NCBI Taxonomy" id="1703946"/>
    <lineage>
        <taxon>Bacteria</taxon>
        <taxon>Pseudomonadati</taxon>
        <taxon>Bacteroidota</taxon>
        <taxon>Flavobacteriia</taxon>
        <taxon>Flavobacteriales</taxon>
        <taxon>Flavobacteriaceae</taxon>
        <taxon>Mesonia</taxon>
    </lineage>
</organism>
<dbReference type="EMBL" id="JBHULZ010000026">
    <property type="protein sequence ID" value="MFD2697497.1"/>
    <property type="molecule type" value="Genomic_DNA"/>
</dbReference>
<gene>
    <name evidence="1" type="ORF">ACFSQ0_05800</name>
</gene>
<evidence type="ECO:0008006" key="3">
    <source>
        <dbReference type="Google" id="ProtNLM"/>
    </source>
</evidence>
<name>A0ABW5SCU4_9FLAO</name>
<comment type="caution">
    <text evidence="1">The sequence shown here is derived from an EMBL/GenBank/DDBJ whole genome shotgun (WGS) entry which is preliminary data.</text>
</comment>
<evidence type="ECO:0000313" key="2">
    <source>
        <dbReference type="Proteomes" id="UP001597357"/>
    </source>
</evidence>
<dbReference type="PROSITE" id="PS51257">
    <property type="entry name" value="PROKAR_LIPOPROTEIN"/>
    <property type="match status" value="1"/>
</dbReference>
<dbReference type="RefSeq" id="WP_379045481.1">
    <property type="nucleotide sequence ID" value="NZ_JBHULZ010000026.1"/>
</dbReference>
<sequence length="146" mass="17042">MILKKTLQYSLYLVLFWVLLACNNQPKLEDTQLLNGYWEIEEVKKPNGQIVAFKFNENVDYIELENGEGFRQKTRPQFTGGYQSNGVQEAIKVLQQGDSLVLQYSTPQDSWQETLLQVAPEQFKVRNPQGIIYTYKKFEGYDYGEK</sequence>
<proteinExistence type="predicted"/>
<accession>A0ABW5SCU4</accession>
<protein>
    <recommendedName>
        <fullName evidence="3">Lipocalin-like domain-containing protein</fullName>
    </recommendedName>
</protein>
<keyword evidence="2" id="KW-1185">Reference proteome</keyword>
<reference evidence="2" key="1">
    <citation type="journal article" date="2019" name="Int. J. Syst. Evol. Microbiol.">
        <title>The Global Catalogue of Microorganisms (GCM) 10K type strain sequencing project: providing services to taxonomists for standard genome sequencing and annotation.</title>
        <authorList>
            <consortium name="The Broad Institute Genomics Platform"/>
            <consortium name="The Broad Institute Genome Sequencing Center for Infectious Disease"/>
            <person name="Wu L."/>
            <person name="Ma J."/>
        </authorList>
    </citation>
    <scope>NUCLEOTIDE SEQUENCE [LARGE SCALE GENOMIC DNA]</scope>
    <source>
        <strain evidence="2">KCTC 42255</strain>
    </source>
</reference>
<dbReference type="Proteomes" id="UP001597357">
    <property type="component" value="Unassembled WGS sequence"/>
</dbReference>